<dbReference type="GO" id="GO:0016052">
    <property type="term" value="P:carbohydrate catabolic process"/>
    <property type="evidence" value="ECO:0007669"/>
    <property type="project" value="TreeGrafter"/>
</dbReference>
<dbReference type="FunFam" id="3.20.20.80:FF:000004">
    <property type="entry name" value="Beta-glucosidase 6-phospho-beta-glucosidase"/>
    <property type="match status" value="1"/>
</dbReference>
<evidence type="ECO:0000313" key="8">
    <source>
        <dbReference type="EMBL" id="QNR69688.1"/>
    </source>
</evidence>
<evidence type="ECO:0000256" key="5">
    <source>
        <dbReference type="ARBA" id="ARBA00032194"/>
    </source>
</evidence>
<keyword evidence="2 8" id="KW-0378">Hydrolase</keyword>
<organism evidence="8 9">
    <name type="scientific">Paenibacillus peoriae</name>
    <dbReference type="NCBI Taxonomy" id="59893"/>
    <lineage>
        <taxon>Bacteria</taxon>
        <taxon>Bacillati</taxon>
        <taxon>Bacillota</taxon>
        <taxon>Bacilli</taxon>
        <taxon>Bacillales</taxon>
        <taxon>Paenibacillaceae</taxon>
        <taxon>Paenibacillus</taxon>
    </lineage>
</organism>
<dbReference type="EMBL" id="CP061172">
    <property type="protein sequence ID" value="QNR69688.1"/>
    <property type="molecule type" value="Genomic_DNA"/>
</dbReference>
<reference evidence="8 9" key="1">
    <citation type="submission" date="2020-09" db="EMBL/GenBank/DDBJ databases">
        <title>Characterization of Paenibacillus peoriae strain ZF390 with broad-spectrum antimicrobial activity as a potential biocontrol agent.</title>
        <authorList>
            <person name="Li L."/>
            <person name="Zhao Y."/>
            <person name="Li B."/>
            <person name="Xie X."/>
        </authorList>
    </citation>
    <scope>NUCLEOTIDE SEQUENCE [LARGE SCALE GENOMIC DNA]</scope>
    <source>
        <strain evidence="8 9">ZF390</strain>
    </source>
</reference>
<dbReference type="AlphaFoldDB" id="A0A7H0YF30"/>
<dbReference type="InterPro" id="IPR017853">
    <property type="entry name" value="GH"/>
</dbReference>
<protein>
    <recommendedName>
        <fullName evidence="6">Amygdalase</fullName>
    </recommendedName>
    <alternativeName>
        <fullName evidence="4">Cellobiase</fullName>
    </alternativeName>
    <alternativeName>
        <fullName evidence="5">Gentiobiase</fullName>
    </alternativeName>
</protein>
<dbReference type="PANTHER" id="PTHR10353">
    <property type="entry name" value="GLYCOSYL HYDROLASE"/>
    <property type="match status" value="1"/>
</dbReference>
<dbReference type="GO" id="GO:0008422">
    <property type="term" value="F:beta-glucosidase activity"/>
    <property type="evidence" value="ECO:0007669"/>
    <property type="project" value="TreeGrafter"/>
</dbReference>
<gene>
    <name evidence="8" type="ORF">IAQ67_12160</name>
</gene>
<evidence type="ECO:0000256" key="3">
    <source>
        <dbReference type="ARBA" id="ARBA00023295"/>
    </source>
</evidence>
<dbReference type="SUPFAM" id="SSF51445">
    <property type="entry name" value="(Trans)glycosidases"/>
    <property type="match status" value="1"/>
</dbReference>
<sequence>MSKIRKDFLWGGAIAANQVEGAHRRDGRGLSTADIQPFIPGADPIDLHFNNMDSETYEKYKHGTYYFPKRQGVHFYERYREYIDALADMHVKTLRLSISWSRIFPNGDDTVPNEQGLAFYDRLFEYMKEKNIEPIVTIFHYEMPLNLVEQYGGWTNPKLIDFFVKYGQTVLRRYHQTVKYWIIINQINLVHKEAFASLGILKDKVDHYEQSQFQAVHHQFVASAKITEFGHKLNPSLQMGMMLADTLTAPYSCEPADVELNFRRNRMQYFYSDVLIRGEYPEYALTYFEDHDIQLEITESEKELLRNNTADFLAVSYYWSNTVKASENTMDPNSTVKNPHLKANRWGWSINASGLYLCMSKYWDRYHVPMMVAENGLGFKDVLTADNKVHDDYRIEYHQEHIAALKEVIREGADVFAYCTWAPFDIISAGTAEMSKRYGFIYVDYDDEGNGNGQFHYKDSFYWYKQVIDTNGEDLYRTTND</sequence>
<comment type="similarity">
    <text evidence="1 7">Belongs to the glycosyl hydrolase 1 family.</text>
</comment>
<dbReference type="Proteomes" id="UP000516384">
    <property type="component" value="Chromosome"/>
</dbReference>
<evidence type="ECO:0000313" key="9">
    <source>
        <dbReference type="Proteomes" id="UP000516384"/>
    </source>
</evidence>
<evidence type="ECO:0000256" key="2">
    <source>
        <dbReference type="ARBA" id="ARBA00022801"/>
    </source>
</evidence>
<accession>A0A7H0YF30</accession>
<dbReference type="PRINTS" id="PR00131">
    <property type="entry name" value="GLHYDRLASE1"/>
</dbReference>
<dbReference type="InterPro" id="IPR001360">
    <property type="entry name" value="Glyco_hydro_1"/>
</dbReference>
<proteinExistence type="inferred from homology"/>
<dbReference type="Pfam" id="PF00232">
    <property type="entry name" value="Glyco_hydro_1"/>
    <property type="match status" value="1"/>
</dbReference>
<dbReference type="InterPro" id="IPR033132">
    <property type="entry name" value="GH_1_N_CS"/>
</dbReference>
<dbReference type="PANTHER" id="PTHR10353:SF122">
    <property type="entry name" value="6-PHOSPHO-BETA-GLUCOSIDASE ASCB-RELATED"/>
    <property type="match status" value="1"/>
</dbReference>
<evidence type="ECO:0000256" key="4">
    <source>
        <dbReference type="ARBA" id="ARBA00031448"/>
    </source>
</evidence>
<dbReference type="Gene3D" id="3.20.20.80">
    <property type="entry name" value="Glycosidases"/>
    <property type="match status" value="1"/>
</dbReference>
<evidence type="ECO:0000256" key="1">
    <source>
        <dbReference type="ARBA" id="ARBA00010838"/>
    </source>
</evidence>
<dbReference type="RefSeq" id="WP_190299302.1">
    <property type="nucleotide sequence ID" value="NZ_CP061172.1"/>
</dbReference>
<dbReference type="GO" id="GO:0005829">
    <property type="term" value="C:cytosol"/>
    <property type="evidence" value="ECO:0007669"/>
    <property type="project" value="TreeGrafter"/>
</dbReference>
<evidence type="ECO:0000256" key="7">
    <source>
        <dbReference type="RuleBase" id="RU003690"/>
    </source>
</evidence>
<dbReference type="PROSITE" id="PS00653">
    <property type="entry name" value="GLYCOSYL_HYDROL_F1_2"/>
    <property type="match status" value="1"/>
</dbReference>
<keyword evidence="3" id="KW-0326">Glycosidase</keyword>
<name>A0A7H0YF30_9BACL</name>
<evidence type="ECO:0000256" key="6">
    <source>
        <dbReference type="ARBA" id="ARBA00079432"/>
    </source>
</evidence>